<sequence>MGCDKPHSIVQDVHTRWNSTLDQLVSIVRCNKAIMAWQKDKKHGLDHRYHIHPVDIKLAYDLISILQVFYEQTLQ</sequence>
<dbReference type="STRING" id="1165861.A0A0L0UIH6"/>
<accession>A0A0L0UIH6</accession>
<evidence type="ECO:0000313" key="1">
    <source>
        <dbReference type="EMBL" id="KNE86816.1"/>
    </source>
</evidence>
<organism evidence="1 2">
    <name type="scientific">Puccinia striiformis f. sp. tritici PST-78</name>
    <dbReference type="NCBI Taxonomy" id="1165861"/>
    <lineage>
        <taxon>Eukaryota</taxon>
        <taxon>Fungi</taxon>
        <taxon>Dikarya</taxon>
        <taxon>Basidiomycota</taxon>
        <taxon>Pucciniomycotina</taxon>
        <taxon>Pucciniomycetes</taxon>
        <taxon>Pucciniales</taxon>
        <taxon>Pucciniaceae</taxon>
        <taxon>Puccinia</taxon>
    </lineage>
</organism>
<protein>
    <submittedName>
        <fullName evidence="1">Uncharacterized protein</fullName>
    </submittedName>
</protein>
<dbReference type="EMBL" id="AJIL01007956">
    <property type="protein sequence ID" value="KNE86816.1"/>
    <property type="molecule type" value="Genomic_DNA"/>
</dbReference>
<dbReference type="AlphaFoldDB" id="A0A0L0UIH6"/>
<feature type="non-terminal residue" evidence="1">
    <location>
        <position position="75"/>
    </location>
</feature>
<dbReference type="Proteomes" id="UP000054564">
    <property type="component" value="Unassembled WGS sequence"/>
</dbReference>
<keyword evidence="2" id="KW-1185">Reference proteome</keyword>
<dbReference type="OrthoDB" id="3359487at2759"/>
<proteinExistence type="predicted"/>
<name>A0A0L0UIH6_9BASI</name>
<evidence type="ECO:0000313" key="2">
    <source>
        <dbReference type="Proteomes" id="UP000054564"/>
    </source>
</evidence>
<comment type="caution">
    <text evidence="1">The sequence shown here is derived from an EMBL/GenBank/DDBJ whole genome shotgun (WGS) entry which is preliminary data.</text>
</comment>
<reference evidence="2" key="1">
    <citation type="submission" date="2014-03" db="EMBL/GenBank/DDBJ databases">
        <title>The Genome Sequence of Puccinia striiformis f. sp. tritici PST-78.</title>
        <authorList>
            <consortium name="The Broad Institute Genome Sequencing Platform"/>
            <person name="Cuomo C."/>
            <person name="Hulbert S."/>
            <person name="Chen X."/>
            <person name="Walker B."/>
            <person name="Young S.K."/>
            <person name="Zeng Q."/>
            <person name="Gargeya S."/>
            <person name="Fitzgerald M."/>
            <person name="Haas B."/>
            <person name="Abouelleil A."/>
            <person name="Alvarado L."/>
            <person name="Arachchi H.M."/>
            <person name="Berlin A.M."/>
            <person name="Chapman S.B."/>
            <person name="Goldberg J."/>
            <person name="Griggs A."/>
            <person name="Gujja S."/>
            <person name="Hansen M."/>
            <person name="Howarth C."/>
            <person name="Imamovic A."/>
            <person name="Larimer J."/>
            <person name="McCowan C."/>
            <person name="Montmayeur A."/>
            <person name="Murphy C."/>
            <person name="Neiman D."/>
            <person name="Pearson M."/>
            <person name="Priest M."/>
            <person name="Roberts A."/>
            <person name="Saif S."/>
            <person name="Shea T."/>
            <person name="Sisk P."/>
            <person name="Sykes S."/>
            <person name="Wortman J."/>
            <person name="Nusbaum C."/>
            <person name="Birren B."/>
        </authorList>
    </citation>
    <scope>NUCLEOTIDE SEQUENCE [LARGE SCALE GENOMIC DNA]</scope>
    <source>
        <strain evidence="2">race PST-78</strain>
    </source>
</reference>
<gene>
    <name evidence="1" type="ORF">PSTG_19817</name>
</gene>